<dbReference type="AlphaFoldDB" id="A0A9X2LYC4"/>
<dbReference type="RefSeq" id="WP_257632622.1">
    <property type="nucleotide sequence ID" value="NZ_JANIIC010000027.1"/>
</dbReference>
<dbReference type="Pfam" id="PF19730">
    <property type="entry name" value="DUF6221"/>
    <property type="match status" value="1"/>
</dbReference>
<dbReference type="InterPro" id="IPR046193">
    <property type="entry name" value="DUF6221"/>
</dbReference>
<evidence type="ECO:0000313" key="1">
    <source>
        <dbReference type="EMBL" id="MCQ8831741.1"/>
    </source>
</evidence>
<dbReference type="Proteomes" id="UP001142400">
    <property type="component" value="Unassembled WGS sequence"/>
</dbReference>
<organism evidence="1 2">
    <name type="scientific">Streptomyces malaysiensis subsp. samsunensis</name>
    <dbReference type="NCBI Taxonomy" id="459658"/>
    <lineage>
        <taxon>Bacteria</taxon>
        <taxon>Bacillati</taxon>
        <taxon>Actinomycetota</taxon>
        <taxon>Actinomycetes</taxon>
        <taxon>Kitasatosporales</taxon>
        <taxon>Streptomycetaceae</taxon>
        <taxon>Streptomyces</taxon>
        <taxon>Streptomyces violaceusniger group</taxon>
    </lineage>
</organism>
<sequence length="156" mass="17221">MADLHAWTLQQISKREATALAATEGPWVRWADQEVIPGWDGFIMIGDDAADGEECNPVAKVNIVEDCEHITLNDPASVLRRCAADRKLIGDVVAERHILVEDCWYTCAAATEERDGGENCDDERRGGACDCGRDARVERRLRIVAEGYGWTESSDG</sequence>
<evidence type="ECO:0000313" key="2">
    <source>
        <dbReference type="Proteomes" id="UP001142400"/>
    </source>
</evidence>
<name>A0A9X2LYC4_STRMQ</name>
<comment type="caution">
    <text evidence="1">The sequence shown here is derived from an EMBL/GenBank/DDBJ whole genome shotgun (WGS) entry which is preliminary data.</text>
</comment>
<proteinExistence type="predicted"/>
<gene>
    <name evidence="1" type="ORF">NQU54_22395</name>
</gene>
<keyword evidence="2" id="KW-1185">Reference proteome</keyword>
<accession>A0A9X2LYC4</accession>
<reference evidence="1" key="1">
    <citation type="submission" date="2022-06" db="EMBL/GenBank/DDBJ databases">
        <title>WGS of actinobacteria.</title>
        <authorList>
            <person name="Thawai C."/>
        </authorList>
    </citation>
    <scope>NUCLEOTIDE SEQUENCE</scope>
    <source>
        <strain evidence="1">DSM 42010</strain>
    </source>
</reference>
<protein>
    <submittedName>
        <fullName evidence="1">DUF6221 family protein</fullName>
    </submittedName>
</protein>
<dbReference type="EMBL" id="JANIIC010000027">
    <property type="protein sequence ID" value="MCQ8831741.1"/>
    <property type="molecule type" value="Genomic_DNA"/>
</dbReference>